<proteinExistence type="inferred from homology"/>
<evidence type="ECO:0000256" key="3">
    <source>
        <dbReference type="ARBA" id="ARBA00022729"/>
    </source>
</evidence>
<evidence type="ECO:0000259" key="6">
    <source>
        <dbReference type="SMART" id="SM00062"/>
    </source>
</evidence>
<evidence type="ECO:0000256" key="5">
    <source>
        <dbReference type="SAM" id="SignalP"/>
    </source>
</evidence>
<feature type="signal peptide" evidence="5">
    <location>
        <begin position="1"/>
        <end position="34"/>
    </location>
</feature>
<dbReference type="SUPFAM" id="SSF53850">
    <property type="entry name" value="Periplasmic binding protein-like II"/>
    <property type="match status" value="1"/>
</dbReference>
<comment type="similarity">
    <text evidence="2 4">Belongs to the bacterial solute-binding protein 3 family.</text>
</comment>
<comment type="subcellular location">
    <subcellularLocation>
        <location evidence="1">Cell envelope</location>
    </subcellularLocation>
</comment>
<evidence type="ECO:0000256" key="2">
    <source>
        <dbReference type="ARBA" id="ARBA00010333"/>
    </source>
</evidence>
<dbReference type="RefSeq" id="WP_035455090.1">
    <property type="nucleotide sequence ID" value="NZ_AZGA01000074.1"/>
</dbReference>
<sequence>MKPKCLNKRLILITLLTSLLAGLALFSPIPTAQAASKTVTFAATGTSFPTAYKANNKLVGFDVEVANTAAKRLGYTPKWITGSFDGLFGQLDTDKVDTIPNDVAITPERAQKYYFTTVYNKEDTTVAVKKSAPYKTLKDLEGKKVAGGAESNNTTNLRNYDKKIDLVTFEGRDDIYQALLAGHVDGVVNTRTNLNALIKEKGYKWKVLKGQAKSVDVALPFKKDARGKKLQQQFSKELKAMIKDGTIKKLSNKYFGYDITPNLKA</sequence>
<reference evidence="7 8" key="1">
    <citation type="journal article" date="2015" name="Genome Announc.">
        <title>Expanding the biotechnology potential of lactobacilli through comparative genomics of 213 strains and associated genera.</title>
        <authorList>
            <person name="Sun Z."/>
            <person name="Harris H.M."/>
            <person name="McCann A."/>
            <person name="Guo C."/>
            <person name="Argimon S."/>
            <person name="Zhang W."/>
            <person name="Yang X."/>
            <person name="Jeffery I.B."/>
            <person name="Cooney J.C."/>
            <person name="Kagawa T.F."/>
            <person name="Liu W."/>
            <person name="Song Y."/>
            <person name="Salvetti E."/>
            <person name="Wrobel A."/>
            <person name="Rasinkangas P."/>
            <person name="Parkhill J."/>
            <person name="Rea M.C."/>
            <person name="O'Sullivan O."/>
            <person name="Ritari J."/>
            <person name="Douillard F.P."/>
            <person name="Paul Ross R."/>
            <person name="Yang R."/>
            <person name="Briner A.E."/>
            <person name="Felis G.E."/>
            <person name="de Vos W.M."/>
            <person name="Barrangou R."/>
            <person name="Klaenhammer T.R."/>
            <person name="Caufield P.W."/>
            <person name="Cui Y."/>
            <person name="Zhang H."/>
            <person name="O'Toole P.W."/>
        </authorList>
    </citation>
    <scope>NUCLEOTIDE SEQUENCE [LARGE SCALE GENOMIC DNA]</scope>
    <source>
        <strain evidence="7 8">DSM 18527</strain>
    </source>
</reference>
<dbReference type="SMART" id="SM00062">
    <property type="entry name" value="PBPb"/>
    <property type="match status" value="1"/>
</dbReference>
<accession>X0PTD8</accession>
<name>X0PTD8_9LACO</name>
<gene>
    <name evidence="7" type="ORF">FC83_GL000552</name>
</gene>
<dbReference type="PROSITE" id="PS01039">
    <property type="entry name" value="SBP_BACTERIAL_3"/>
    <property type="match status" value="1"/>
</dbReference>
<comment type="caution">
    <text evidence="7">The sequence shown here is derived from an EMBL/GenBank/DDBJ whole genome shotgun (WGS) entry which is preliminary data.</text>
</comment>
<dbReference type="AlphaFoldDB" id="X0PTD8"/>
<keyword evidence="8" id="KW-1185">Reference proteome</keyword>
<evidence type="ECO:0000256" key="1">
    <source>
        <dbReference type="ARBA" id="ARBA00004196"/>
    </source>
</evidence>
<dbReference type="PATRIC" id="fig|1423734.3.peg.558"/>
<organism evidence="7 8">
    <name type="scientific">Agrilactobacillus composti DSM 18527 = JCM 14202</name>
    <dbReference type="NCBI Taxonomy" id="1423734"/>
    <lineage>
        <taxon>Bacteria</taxon>
        <taxon>Bacillati</taxon>
        <taxon>Bacillota</taxon>
        <taxon>Bacilli</taxon>
        <taxon>Lactobacillales</taxon>
        <taxon>Lactobacillaceae</taxon>
        <taxon>Agrilactobacillus</taxon>
    </lineage>
</organism>
<evidence type="ECO:0000313" key="7">
    <source>
        <dbReference type="EMBL" id="KRM31871.1"/>
    </source>
</evidence>
<dbReference type="OrthoDB" id="8613538at2"/>
<feature type="chain" id="PRO_5009981024" description="Solute-binding protein family 3/N-terminal domain-containing protein" evidence="5">
    <location>
        <begin position="35"/>
        <end position="265"/>
    </location>
</feature>
<feature type="domain" description="Solute-binding protein family 3/N-terminal" evidence="6">
    <location>
        <begin position="38"/>
        <end position="258"/>
    </location>
</feature>
<dbReference type="PANTHER" id="PTHR35936">
    <property type="entry name" value="MEMBRANE-BOUND LYTIC MUREIN TRANSGLYCOSYLASE F"/>
    <property type="match status" value="1"/>
</dbReference>
<dbReference type="EMBL" id="AZGA01000074">
    <property type="protein sequence ID" value="KRM31871.1"/>
    <property type="molecule type" value="Genomic_DNA"/>
</dbReference>
<dbReference type="eggNOG" id="COG0834">
    <property type="taxonomic scope" value="Bacteria"/>
</dbReference>
<dbReference type="Proteomes" id="UP000051236">
    <property type="component" value="Unassembled WGS sequence"/>
</dbReference>
<dbReference type="GO" id="GO:0030313">
    <property type="term" value="C:cell envelope"/>
    <property type="evidence" value="ECO:0007669"/>
    <property type="project" value="UniProtKB-SubCell"/>
</dbReference>
<evidence type="ECO:0000256" key="4">
    <source>
        <dbReference type="RuleBase" id="RU003744"/>
    </source>
</evidence>
<dbReference type="InterPro" id="IPR018313">
    <property type="entry name" value="SBP_3_CS"/>
</dbReference>
<dbReference type="InterPro" id="IPR001638">
    <property type="entry name" value="Solute-binding_3/MltF_N"/>
</dbReference>
<keyword evidence="3 5" id="KW-0732">Signal</keyword>
<protein>
    <recommendedName>
        <fullName evidence="6">Solute-binding protein family 3/N-terminal domain-containing protein</fullName>
    </recommendedName>
</protein>
<evidence type="ECO:0000313" key="8">
    <source>
        <dbReference type="Proteomes" id="UP000051236"/>
    </source>
</evidence>
<dbReference type="PANTHER" id="PTHR35936:SF19">
    <property type="entry name" value="AMINO-ACID-BINDING PROTEIN YXEM-RELATED"/>
    <property type="match status" value="1"/>
</dbReference>
<dbReference type="Gene3D" id="3.40.190.10">
    <property type="entry name" value="Periplasmic binding protein-like II"/>
    <property type="match status" value="2"/>
</dbReference>
<dbReference type="Pfam" id="PF00497">
    <property type="entry name" value="SBP_bac_3"/>
    <property type="match status" value="1"/>
</dbReference>
<dbReference type="STRING" id="1423734.FC83_GL000552"/>